<feature type="compositionally biased region" description="Polar residues" evidence="2">
    <location>
        <begin position="164"/>
        <end position="173"/>
    </location>
</feature>
<feature type="compositionally biased region" description="Basic residues" evidence="2">
    <location>
        <begin position="1236"/>
        <end position="1248"/>
    </location>
</feature>
<feature type="region of interest" description="Disordered" evidence="2">
    <location>
        <begin position="1194"/>
        <end position="1264"/>
    </location>
</feature>
<feature type="compositionally biased region" description="Basic and acidic residues" evidence="2">
    <location>
        <begin position="559"/>
        <end position="568"/>
    </location>
</feature>
<evidence type="ECO:0000256" key="1">
    <source>
        <dbReference type="SAM" id="Coils"/>
    </source>
</evidence>
<dbReference type="EMBL" id="HBUF01095059">
    <property type="protein sequence ID" value="CAG6636646.1"/>
    <property type="molecule type" value="Transcribed_RNA"/>
</dbReference>
<feature type="compositionally biased region" description="Basic and acidic residues" evidence="2">
    <location>
        <begin position="1226"/>
        <end position="1235"/>
    </location>
</feature>
<feature type="region of interest" description="Disordered" evidence="2">
    <location>
        <begin position="353"/>
        <end position="654"/>
    </location>
</feature>
<evidence type="ECO:0000313" key="3">
    <source>
        <dbReference type="EMBL" id="CAG6636646.1"/>
    </source>
</evidence>
<feature type="compositionally biased region" description="Basic and acidic residues" evidence="2">
    <location>
        <begin position="851"/>
        <end position="862"/>
    </location>
</feature>
<feature type="compositionally biased region" description="Basic and acidic residues" evidence="2">
    <location>
        <begin position="174"/>
        <end position="186"/>
    </location>
</feature>
<organism evidence="3">
    <name type="scientific">Cacopsylla melanoneura</name>
    <dbReference type="NCBI Taxonomy" id="428564"/>
    <lineage>
        <taxon>Eukaryota</taxon>
        <taxon>Metazoa</taxon>
        <taxon>Ecdysozoa</taxon>
        <taxon>Arthropoda</taxon>
        <taxon>Hexapoda</taxon>
        <taxon>Insecta</taxon>
        <taxon>Pterygota</taxon>
        <taxon>Neoptera</taxon>
        <taxon>Paraneoptera</taxon>
        <taxon>Hemiptera</taxon>
        <taxon>Sternorrhyncha</taxon>
        <taxon>Psylloidea</taxon>
        <taxon>Psyllidae</taxon>
        <taxon>Psyllinae</taxon>
        <taxon>Cacopsylla</taxon>
    </lineage>
</organism>
<feature type="region of interest" description="Disordered" evidence="2">
    <location>
        <begin position="828"/>
        <end position="902"/>
    </location>
</feature>
<feature type="compositionally biased region" description="Polar residues" evidence="2">
    <location>
        <begin position="398"/>
        <end position="410"/>
    </location>
</feature>
<sequence>MFKPKTPQKTGSLGSEGRVEPFDLSQFFQDVDNGKYGKFRRDPSESESINQNSLSNANLTFPDFFDAAATDTFEEIVEKETDQHVGPAMTRDFERLLEDVDFDINMQEHRRRNARSADIQNATLMNQKTVGRTINAAGNLTVRDMPTGLRKLLQRKQKDHIKTRSNQEPLNNTDIKESGTESEPKISDIIIEKSLESNKTLEFSEQKDEEKKLTNNDNGKKEYVLVMDKLKKEMKDKIQKSNEDLMKKINESNINIQNEIMKIKEKHNISHVPDRDFMAHVANMFNSSDSGMNNNMSMLGGDSILYPKIVPLNLNNNSSKELIDEALNEFSEEKREKPRKRYASDAYFPEIEDYPNYGANYDDSPSYDDEERSSPASEERPKSRIYDEPAESPKESPYNPTNIPPSSSFSHMYRTFDNEAPLSTHYSTNHDPNHSSRESSNYNSGPSTFEPFSNFNYDPPPYRSHASNSKKENSEPNRMVEVDGDAPDMEYQRVSEPSKEHDETGQNDFDIDKFISDFNTDPPYSVDREQKSDEGDGEEEEEGGDEGEEGEDETEEGESEVKPREYRYKKTVYGGSPKESNFEKGYENIRSSNFRPRSTVKSSALSSLGPKSFKNLYDDASGSKEKTKINTHRENVGNGNKSKPSKRCVKSTKTVPGSKKKMKCKLCENLKTGGKSEHCSYLVNPNKDNYVVGTEEVTYRTINHARRKRDIKKLPTTQSKALNTLSKVTNYPGIEYHTRMLIRNKRDDDYDEADDDEEEEDENIEAEYGPEYDPYFGEPVGYKSSDGGSCRTVYDDDGAECRVCRNKKTNGEFKECSYASKPEKQAYEFGTSKVYGSGKLPRFKRNQPRYRRNEESKPPSKERKYKRKKVNKYDEGDSKGDRATANTDTTPNRSSSEEVSKLRSELLGGISKGENVAKEQISSEAIESNMNKKVSDLGNTQRKFIGEITDSMRHSNEGGEYVPSWHSRQKESSQNKYRKGEDFADELPAETSFGGERKSDFYNDHFSQSFPELLENGRESLEVPSLRASSSFMNNDKTSFSNGRKGFSNSGLLNSRSLLEGDGFESKGSRSLLGDDGFNTKSSRGLLDGDGFRSRGSLLDDKDFFRNNKMKLGTRFEGTKSDAHDLFNDRDSDNLNRMFGEFAAKDRSNCKKRYKDKMTCYACVDENNIRQEECIYIKNGEPETKQVAYHETNQYNNPKAQSSEGRESRVYSSPTHEPFEQEEDEQYVHEPEPLPKYKKAKKSSFKKRPQFDNERTSNELEFDIKKKYPKFQKSFSIGNSNEEAEAVQKMDIQRVTGGKSKPQERRREQSYSESSHIENIEVPDDNEELVDASVSEHFNKNKETNSSSSHPNIANESNFSKQINPTPSEIPTDGQVEGSHVSESVDTMDEEPEEPETEGPEGAFSDETEVVYDPERKLELPKYMVEKSEGEKIFDKISGMS</sequence>
<feature type="compositionally biased region" description="Basic and acidic residues" evidence="2">
    <location>
        <begin position="469"/>
        <end position="481"/>
    </location>
</feature>
<feature type="compositionally biased region" description="Basic and acidic residues" evidence="2">
    <location>
        <begin position="1301"/>
        <end position="1319"/>
    </location>
</feature>
<feature type="compositionally biased region" description="Acidic residues" evidence="2">
    <location>
        <begin position="535"/>
        <end position="558"/>
    </location>
</feature>
<feature type="compositionally biased region" description="Acidic residues" evidence="2">
    <location>
        <begin position="1321"/>
        <end position="1330"/>
    </location>
</feature>
<feature type="compositionally biased region" description="Basic residues" evidence="2">
    <location>
        <begin position="841"/>
        <end position="850"/>
    </location>
</feature>
<feature type="compositionally biased region" description="Basic and acidic residues" evidence="2">
    <location>
        <begin position="490"/>
        <end position="515"/>
    </location>
</feature>
<feature type="coiled-coil region" evidence="1">
    <location>
        <begin position="231"/>
        <end position="266"/>
    </location>
</feature>
<feature type="compositionally biased region" description="Polar residues" evidence="2">
    <location>
        <begin position="1194"/>
        <end position="1203"/>
    </location>
</feature>
<feature type="region of interest" description="Disordered" evidence="2">
    <location>
        <begin position="1"/>
        <end position="21"/>
    </location>
</feature>
<feature type="compositionally biased region" description="Polar residues" evidence="2">
    <location>
        <begin position="438"/>
        <end position="456"/>
    </location>
</feature>
<feature type="region of interest" description="Disordered" evidence="2">
    <location>
        <begin position="155"/>
        <end position="186"/>
    </location>
</feature>
<feature type="compositionally biased region" description="Basic and acidic residues" evidence="2">
    <location>
        <begin position="871"/>
        <end position="882"/>
    </location>
</feature>
<name>A0A8D8QRF3_9HEMI</name>
<protein>
    <submittedName>
        <fullName evidence="3">Uncharacterized protein</fullName>
    </submittedName>
</protein>
<feature type="compositionally biased region" description="Basic and acidic residues" evidence="2">
    <location>
        <begin position="968"/>
        <end position="982"/>
    </location>
</feature>
<feature type="compositionally biased region" description="Polar residues" evidence="2">
    <location>
        <begin position="884"/>
        <end position="894"/>
    </location>
</feature>
<feature type="compositionally biased region" description="Basic and acidic residues" evidence="2">
    <location>
        <begin position="621"/>
        <end position="635"/>
    </location>
</feature>
<reference evidence="3" key="1">
    <citation type="submission" date="2021-05" db="EMBL/GenBank/DDBJ databases">
        <authorList>
            <person name="Alioto T."/>
            <person name="Alioto T."/>
            <person name="Gomez Garrido J."/>
        </authorList>
    </citation>
    <scope>NUCLEOTIDE SEQUENCE</scope>
</reference>
<feature type="region of interest" description="Disordered" evidence="2">
    <location>
        <begin position="949"/>
        <end position="987"/>
    </location>
</feature>
<accession>A0A8D8QRF3</accession>
<keyword evidence="1" id="KW-0175">Coiled coil</keyword>
<feature type="region of interest" description="Disordered" evidence="2">
    <location>
        <begin position="1282"/>
        <end position="1415"/>
    </location>
</feature>
<feature type="region of interest" description="Disordered" evidence="2">
    <location>
        <begin position="745"/>
        <end position="788"/>
    </location>
</feature>
<feature type="compositionally biased region" description="Basic and acidic residues" evidence="2">
    <location>
        <begin position="377"/>
        <end position="394"/>
    </location>
</feature>
<feature type="compositionally biased region" description="Basic and acidic residues" evidence="2">
    <location>
        <begin position="1249"/>
        <end position="1264"/>
    </location>
</feature>
<feature type="compositionally biased region" description="Acidic residues" evidence="2">
    <location>
        <begin position="1386"/>
        <end position="1412"/>
    </location>
</feature>
<feature type="compositionally biased region" description="Acidic residues" evidence="2">
    <location>
        <begin position="749"/>
        <end position="770"/>
    </location>
</feature>
<feature type="compositionally biased region" description="Polar residues" evidence="2">
    <location>
        <begin position="589"/>
        <end position="606"/>
    </location>
</feature>
<evidence type="ECO:0000256" key="2">
    <source>
        <dbReference type="SAM" id="MobiDB-lite"/>
    </source>
</evidence>
<proteinExistence type="predicted"/>
<feature type="compositionally biased region" description="Polar residues" evidence="2">
    <location>
        <begin position="1344"/>
        <end position="1369"/>
    </location>
</feature>